<proteinExistence type="predicted"/>
<dbReference type="RefSeq" id="XP_037898060.1">
    <property type="nucleotide sequence ID" value="XM_038042132.1"/>
</dbReference>
<protein>
    <submittedName>
        <fullName evidence="7 8">Leucine-rich repeats and immunoglobulin-like domains protein 2 isoform X1</fullName>
    </submittedName>
</protein>
<feature type="signal peptide" evidence="5">
    <location>
        <begin position="1"/>
        <end position="26"/>
    </location>
</feature>
<keyword evidence="3" id="KW-0677">Repeat</keyword>
<dbReference type="InterPro" id="IPR032675">
    <property type="entry name" value="LRR_dom_sf"/>
</dbReference>
<dbReference type="Proteomes" id="UP000092443">
    <property type="component" value="Unplaced"/>
</dbReference>
<dbReference type="SMART" id="SM00369">
    <property type="entry name" value="LRR_TYP"/>
    <property type="match status" value="11"/>
</dbReference>
<evidence type="ECO:0000256" key="4">
    <source>
        <dbReference type="ARBA" id="ARBA00023180"/>
    </source>
</evidence>
<dbReference type="InterPro" id="IPR050541">
    <property type="entry name" value="LRR_TM_domain-containing"/>
</dbReference>
<dbReference type="InterPro" id="IPR001611">
    <property type="entry name" value="Leu-rich_rpt"/>
</dbReference>
<accession>A0A9C5ZL28</accession>
<dbReference type="RefSeq" id="XP_037898058.1">
    <property type="nucleotide sequence ID" value="XM_038042130.1"/>
</dbReference>
<dbReference type="SUPFAM" id="SSF52058">
    <property type="entry name" value="L domain-like"/>
    <property type="match status" value="1"/>
</dbReference>
<evidence type="ECO:0000313" key="8">
    <source>
        <dbReference type="RefSeq" id="XP_037898058.1"/>
    </source>
</evidence>
<keyword evidence="2 5" id="KW-0732">Signal</keyword>
<gene>
    <name evidence="7 8 9" type="primary">LOC119642843</name>
</gene>
<reference evidence="7 8" key="1">
    <citation type="submission" date="2025-04" db="UniProtKB">
        <authorList>
            <consortium name="RefSeq"/>
        </authorList>
    </citation>
    <scope>IDENTIFICATION</scope>
    <source>
        <tissue evidence="7 8">Whole body pupa</tissue>
    </source>
</reference>
<dbReference type="Pfam" id="PF00560">
    <property type="entry name" value="LRR_1"/>
    <property type="match status" value="1"/>
</dbReference>
<dbReference type="SMART" id="SM00365">
    <property type="entry name" value="LRR_SD22"/>
    <property type="match status" value="4"/>
</dbReference>
<dbReference type="PROSITE" id="PS51450">
    <property type="entry name" value="LRR"/>
    <property type="match status" value="3"/>
</dbReference>
<evidence type="ECO:0000256" key="5">
    <source>
        <dbReference type="SAM" id="SignalP"/>
    </source>
</evidence>
<name>A0A9C5ZL28_9MUSC</name>
<sequence length="506" mass="56842">MLSDGVERLFSLTRLIGLLLLVSTNAISVLGQQQAQQQVCPEQNVIAPCICTVKKNGLDILCETTDLAHITKSLGTLKDKSPIIFYLKLRHNNLPKLQGFVFLALDIRHLTIHNSSLAAIEESALSSLGKGLTQLDVSLNQMKTVPSLALKHLFHLLILNLNHNKITILHNNAFDGLDTLEILTLYENKINTIEPEAFRGIEKKLKRLNLGGNELSAVPQKALSILDNLKKLEVQENKVKTIREGDFAGLENLDSLILAHNMITGVPANVFSHLSLLNSLELEGNKIVNIDKDAFRGLEENLQYLRLGDNNIHAIPSEALRPLHRLRHLDLRNNNISVISDDAFTGYGDSLTFLNLQKNDIKILPSMIFENLNSLESLNIQNNKLTRIPPDIMEHIIDTMRVIDITDNPLVCSCELTWFPKLLQELKNRDDEMAQKKKPVCHMSIENREYYVQAMPLEKMHCVGLQTDGAGLNLLDNGVLLMWTLLLVVLGTVNMHDVMMMFLCTF</sequence>
<keyword evidence="6" id="KW-1185">Reference proteome</keyword>
<dbReference type="AlphaFoldDB" id="A0A9C5ZL28"/>
<dbReference type="GeneID" id="119642843"/>
<keyword evidence="4" id="KW-0325">Glycoprotein</keyword>
<dbReference type="Gene3D" id="3.80.10.10">
    <property type="entry name" value="Ribonuclease Inhibitor"/>
    <property type="match status" value="3"/>
</dbReference>
<dbReference type="Pfam" id="PF13855">
    <property type="entry name" value="LRR_8"/>
    <property type="match status" value="3"/>
</dbReference>
<evidence type="ECO:0000313" key="9">
    <source>
        <dbReference type="RefSeq" id="XP_037898060.1"/>
    </source>
</evidence>
<keyword evidence="1" id="KW-0433">Leucine-rich repeat</keyword>
<dbReference type="FunFam" id="3.80.10.10:FF:000770">
    <property type="entry name" value="Uncharacterized protein"/>
    <property type="match status" value="1"/>
</dbReference>
<dbReference type="KEGG" id="gfs:119642843"/>
<evidence type="ECO:0000313" key="7">
    <source>
        <dbReference type="RefSeq" id="XP_037898057.1"/>
    </source>
</evidence>
<dbReference type="PANTHER" id="PTHR24369">
    <property type="entry name" value="ANTIGEN BSP, PUTATIVE-RELATED"/>
    <property type="match status" value="1"/>
</dbReference>
<dbReference type="InterPro" id="IPR003591">
    <property type="entry name" value="Leu-rich_rpt_typical-subtyp"/>
</dbReference>
<feature type="chain" id="PRO_5044697707" evidence="5">
    <location>
        <begin position="27"/>
        <end position="506"/>
    </location>
</feature>
<evidence type="ECO:0000256" key="1">
    <source>
        <dbReference type="ARBA" id="ARBA00022614"/>
    </source>
</evidence>
<evidence type="ECO:0000256" key="3">
    <source>
        <dbReference type="ARBA" id="ARBA00022737"/>
    </source>
</evidence>
<evidence type="ECO:0000313" key="6">
    <source>
        <dbReference type="Proteomes" id="UP000092443"/>
    </source>
</evidence>
<dbReference type="SMART" id="SM00364">
    <property type="entry name" value="LRR_BAC"/>
    <property type="match status" value="4"/>
</dbReference>
<dbReference type="GO" id="GO:0005886">
    <property type="term" value="C:plasma membrane"/>
    <property type="evidence" value="ECO:0007669"/>
    <property type="project" value="TreeGrafter"/>
</dbReference>
<dbReference type="RefSeq" id="XP_037898057.1">
    <property type="nucleotide sequence ID" value="XM_038042129.1"/>
</dbReference>
<dbReference type="FunFam" id="3.80.10.10:FF:001360">
    <property type="entry name" value="Uncharacterized protein"/>
    <property type="match status" value="1"/>
</dbReference>
<dbReference type="PANTHER" id="PTHR24369:SF211">
    <property type="entry name" value="LEUCINE-RICH REPEAT-CONTAINING PROTEIN 15-LIKE"/>
    <property type="match status" value="1"/>
</dbReference>
<organism evidence="6 9">
    <name type="scientific">Glossina fuscipes</name>
    <dbReference type="NCBI Taxonomy" id="7396"/>
    <lineage>
        <taxon>Eukaryota</taxon>
        <taxon>Metazoa</taxon>
        <taxon>Ecdysozoa</taxon>
        <taxon>Arthropoda</taxon>
        <taxon>Hexapoda</taxon>
        <taxon>Insecta</taxon>
        <taxon>Pterygota</taxon>
        <taxon>Neoptera</taxon>
        <taxon>Endopterygota</taxon>
        <taxon>Diptera</taxon>
        <taxon>Brachycera</taxon>
        <taxon>Muscomorpha</taxon>
        <taxon>Hippoboscoidea</taxon>
        <taxon>Glossinidae</taxon>
        <taxon>Glossina</taxon>
    </lineage>
</organism>
<evidence type="ECO:0000256" key="2">
    <source>
        <dbReference type="ARBA" id="ARBA00022729"/>
    </source>
</evidence>